<dbReference type="SUPFAM" id="SSF51735">
    <property type="entry name" value="NAD(P)-binding Rossmann-fold domains"/>
    <property type="match status" value="1"/>
</dbReference>
<dbReference type="PROSITE" id="PS00059">
    <property type="entry name" value="ADH_ZINC"/>
    <property type="match status" value="1"/>
</dbReference>
<evidence type="ECO:0000256" key="1">
    <source>
        <dbReference type="ARBA" id="ARBA00001947"/>
    </source>
</evidence>
<proteinExistence type="inferred from homology"/>
<evidence type="ECO:0000259" key="7">
    <source>
        <dbReference type="SMART" id="SM00829"/>
    </source>
</evidence>
<dbReference type="SMART" id="SM00829">
    <property type="entry name" value="PKS_ER"/>
    <property type="match status" value="1"/>
</dbReference>
<reference evidence="8 9" key="1">
    <citation type="submission" date="2021-08" db="EMBL/GenBank/DDBJ databases">
        <title>Draft Genome Sequence of Phanerochaete sordida strain YK-624.</title>
        <authorList>
            <person name="Mori T."/>
            <person name="Dohra H."/>
            <person name="Suzuki T."/>
            <person name="Kawagishi H."/>
            <person name="Hirai H."/>
        </authorList>
    </citation>
    <scope>NUCLEOTIDE SEQUENCE [LARGE SCALE GENOMIC DNA]</scope>
    <source>
        <strain evidence="8 9">YK-624</strain>
    </source>
</reference>
<protein>
    <submittedName>
        <fullName evidence="8">Zinc-binding dehydrogenase</fullName>
    </submittedName>
</protein>
<name>A0A9P3G553_9APHY</name>
<sequence length="364" mass="37812">MAETDPKTMMAYRYVPNELNPVAQRIPIPIPAADEVLIKVLAAGVCHSDIGILLPGDSINGFVPRSTFTLGHEGAGTIAELGSAVASTHPNLKVGDYVAVWSGKPCAQHSCAACAAGHDNLCVFTTGAIHGLGLDGTWAEYIVLHAGSAVRVPASPARVPPRVVCAATDAVLTPYHALKTCCGVRARDTVLCMGLGGLGVNAVALAKRVFGVACVVGCDTRASAQDDARAAGADYAVGPDALLALLAEKHLDVDIAIDFVGVQTTFDACFAAVRPGGTAHIVGLGTDAVEYRTLKLMSKDLTLKTSFWGTRAELAEVLQVVADGLLEPKVTSRPMSQCVEVLDNLRAGKVQARVALVPDALVDE</sequence>
<dbReference type="AlphaFoldDB" id="A0A9P3G553"/>
<accession>A0A9P3G553</accession>
<evidence type="ECO:0000256" key="3">
    <source>
        <dbReference type="ARBA" id="ARBA00022723"/>
    </source>
</evidence>
<evidence type="ECO:0000256" key="4">
    <source>
        <dbReference type="ARBA" id="ARBA00022833"/>
    </source>
</evidence>
<dbReference type="InterPro" id="IPR011032">
    <property type="entry name" value="GroES-like_sf"/>
</dbReference>
<comment type="caution">
    <text evidence="8">The sequence shown here is derived from an EMBL/GenBank/DDBJ whole genome shotgun (WGS) entry which is preliminary data.</text>
</comment>
<dbReference type="GO" id="GO:0016491">
    <property type="term" value="F:oxidoreductase activity"/>
    <property type="evidence" value="ECO:0007669"/>
    <property type="project" value="UniProtKB-KW"/>
</dbReference>
<dbReference type="Gene3D" id="3.40.50.720">
    <property type="entry name" value="NAD(P)-binding Rossmann-like Domain"/>
    <property type="match status" value="1"/>
</dbReference>
<keyword evidence="5" id="KW-0560">Oxidoreductase</keyword>
<dbReference type="InterPro" id="IPR036291">
    <property type="entry name" value="NAD(P)-bd_dom_sf"/>
</dbReference>
<evidence type="ECO:0000313" key="8">
    <source>
        <dbReference type="EMBL" id="GJE87709.1"/>
    </source>
</evidence>
<dbReference type="InterPro" id="IPR013154">
    <property type="entry name" value="ADH-like_N"/>
</dbReference>
<feature type="domain" description="Enoyl reductase (ER)" evidence="7">
    <location>
        <begin position="14"/>
        <end position="356"/>
    </location>
</feature>
<evidence type="ECO:0000313" key="9">
    <source>
        <dbReference type="Proteomes" id="UP000703269"/>
    </source>
</evidence>
<dbReference type="Pfam" id="PF08240">
    <property type="entry name" value="ADH_N"/>
    <property type="match status" value="1"/>
</dbReference>
<keyword evidence="9" id="KW-1185">Reference proteome</keyword>
<comment type="similarity">
    <text evidence="2 6">Belongs to the zinc-containing alcohol dehydrogenase family.</text>
</comment>
<keyword evidence="4 6" id="KW-0862">Zinc</keyword>
<dbReference type="PANTHER" id="PTHR42940:SF8">
    <property type="entry name" value="VACUOLAR PROTEIN SORTING-ASSOCIATED PROTEIN 11"/>
    <property type="match status" value="1"/>
</dbReference>
<keyword evidence="3 6" id="KW-0479">Metal-binding</keyword>
<organism evidence="8 9">
    <name type="scientific">Phanerochaete sordida</name>
    <dbReference type="NCBI Taxonomy" id="48140"/>
    <lineage>
        <taxon>Eukaryota</taxon>
        <taxon>Fungi</taxon>
        <taxon>Dikarya</taxon>
        <taxon>Basidiomycota</taxon>
        <taxon>Agaricomycotina</taxon>
        <taxon>Agaricomycetes</taxon>
        <taxon>Polyporales</taxon>
        <taxon>Phanerochaetaceae</taxon>
        <taxon>Phanerochaete</taxon>
    </lineage>
</organism>
<evidence type="ECO:0000256" key="5">
    <source>
        <dbReference type="ARBA" id="ARBA00023002"/>
    </source>
</evidence>
<dbReference type="PANTHER" id="PTHR42940">
    <property type="entry name" value="ALCOHOL DEHYDROGENASE 1-RELATED"/>
    <property type="match status" value="1"/>
</dbReference>
<dbReference type="GO" id="GO:0008270">
    <property type="term" value="F:zinc ion binding"/>
    <property type="evidence" value="ECO:0007669"/>
    <property type="project" value="InterPro"/>
</dbReference>
<dbReference type="InterPro" id="IPR013149">
    <property type="entry name" value="ADH-like_C"/>
</dbReference>
<dbReference type="Pfam" id="PF00107">
    <property type="entry name" value="ADH_zinc_N"/>
    <property type="match status" value="1"/>
</dbReference>
<evidence type="ECO:0000256" key="2">
    <source>
        <dbReference type="ARBA" id="ARBA00008072"/>
    </source>
</evidence>
<dbReference type="SUPFAM" id="SSF50129">
    <property type="entry name" value="GroES-like"/>
    <property type="match status" value="1"/>
</dbReference>
<dbReference type="Gene3D" id="3.90.180.10">
    <property type="entry name" value="Medium-chain alcohol dehydrogenases, catalytic domain"/>
    <property type="match status" value="1"/>
</dbReference>
<comment type="cofactor">
    <cofactor evidence="1 6">
        <name>Zn(2+)</name>
        <dbReference type="ChEBI" id="CHEBI:29105"/>
    </cofactor>
</comment>
<dbReference type="Proteomes" id="UP000703269">
    <property type="component" value="Unassembled WGS sequence"/>
</dbReference>
<evidence type="ECO:0000256" key="6">
    <source>
        <dbReference type="RuleBase" id="RU361277"/>
    </source>
</evidence>
<dbReference type="InterPro" id="IPR002328">
    <property type="entry name" value="ADH_Zn_CS"/>
</dbReference>
<gene>
    <name evidence="8" type="ORF">PsYK624_037920</name>
</gene>
<dbReference type="OrthoDB" id="1879366at2759"/>
<dbReference type="CDD" id="cd08254">
    <property type="entry name" value="hydroxyacyl_CoA_DH"/>
    <property type="match status" value="1"/>
</dbReference>
<dbReference type="InterPro" id="IPR020843">
    <property type="entry name" value="ER"/>
</dbReference>
<dbReference type="EMBL" id="BPQB01000007">
    <property type="protein sequence ID" value="GJE87709.1"/>
    <property type="molecule type" value="Genomic_DNA"/>
</dbReference>